<evidence type="ECO:0000313" key="5">
    <source>
        <dbReference type="EMBL" id="TYJ54358.1"/>
    </source>
</evidence>
<dbReference type="Pfam" id="PF05368">
    <property type="entry name" value="NmrA"/>
    <property type="match status" value="1"/>
</dbReference>
<dbReference type="InterPro" id="IPR036291">
    <property type="entry name" value="NAD(P)-bd_dom_sf"/>
</dbReference>
<dbReference type="Gene3D" id="3.40.50.720">
    <property type="entry name" value="NAD(P)-binding Rossmann-like Domain"/>
    <property type="match status" value="1"/>
</dbReference>
<accession>A0A5D3AUH1</accession>
<dbReference type="Proteomes" id="UP000322245">
    <property type="component" value="Unassembled WGS sequence"/>
</dbReference>
<evidence type="ECO:0000313" key="6">
    <source>
        <dbReference type="Proteomes" id="UP000322245"/>
    </source>
</evidence>
<dbReference type="EMBL" id="NIDF01000063">
    <property type="protein sequence ID" value="TYJ54358.1"/>
    <property type="molecule type" value="Genomic_DNA"/>
</dbReference>
<dbReference type="GO" id="GO:0016491">
    <property type="term" value="F:oxidoreductase activity"/>
    <property type="evidence" value="ECO:0007669"/>
    <property type="project" value="UniProtKB-KW"/>
</dbReference>
<dbReference type="GO" id="GO:0005634">
    <property type="term" value="C:nucleus"/>
    <property type="evidence" value="ECO:0007669"/>
    <property type="project" value="TreeGrafter"/>
</dbReference>
<feature type="domain" description="NmrA-like" evidence="4">
    <location>
        <begin position="4"/>
        <end position="293"/>
    </location>
</feature>
<dbReference type="PANTHER" id="PTHR42748">
    <property type="entry name" value="NITROGEN METABOLITE REPRESSION PROTEIN NMRA FAMILY MEMBER"/>
    <property type="match status" value="1"/>
</dbReference>
<keyword evidence="3" id="KW-0560">Oxidoreductase</keyword>
<proteinExistence type="inferred from homology"/>
<name>A0A5D3AUH1_9TREE</name>
<comment type="caution">
    <text evidence="5">The sequence shown here is derived from an EMBL/GenBank/DDBJ whole genome shotgun (WGS) entry which is preliminary data.</text>
</comment>
<protein>
    <recommendedName>
        <fullName evidence="4">NmrA-like domain-containing protein</fullName>
    </recommendedName>
</protein>
<dbReference type="Gene3D" id="3.90.25.10">
    <property type="entry name" value="UDP-galactose 4-epimerase, domain 1"/>
    <property type="match status" value="1"/>
</dbReference>
<dbReference type="PANTHER" id="PTHR42748:SF30">
    <property type="entry name" value="NMRA-LIKE DOMAIN-CONTAINING PROTEIN"/>
    <property type="match status" value="1"/>
</dbReference>
<dbReference type="InterPro" id="IPR008030">
    <property type="entry name" value="NmrA-like"/>
</dbReference>
<evidence type="ECO:0000256" key="2">
    <source>
        <dbReference type="ARBA" id="ARBA00022857"/>
    </source>
</evidence>
<dbReference type="CDD" id="cd05251">
    <property type="entry name" value="NmrA_like_SDR_a"/>
    <property type="match status" value="1"/>
</dbReference>
<sequence length="307" mass="33405">MVFKVVVFTATGDQGSSVCKYALEAGFEVYGITRNPTSDSAQALAAQGVHLIQGDMSSPSSYSSSLKGLDAAFINADFWAKYMSNGGDADAAREAEMADSKGAADACVEAGIKHIVYSTLDAVEKGASPPHFASKAAVSAYLKEKKYPYTNLYTCIYFSNLYRFGLLKQSPDDKRWVLNFTVPDDTKLPSFPAEQTGKWVVAAWKAPDEWIGKDMTACTNVLTLTEMAASLSNIAGFKVDTPHVSREVFFSEAYKESAGKDVWLAMRILLEGGMDRDVEASKKVVPDQLDFEAWARNSSDLKTLLGI</sequence>
<comment type="similarity">
    <text evidence="1">Belongs to the NmrA-type oxidoreductase family.</text>
</comment>
<evidence type="ECO:0000256" key="1">
    <source>
        <dbReference type="ARBA" id="ARBA00006328"/>
    </source>
</evidence>
<organism evidence="5 6">
    <name type="scientific">Cryptococcus floricola</name>
    <dbReference type="NCBI Taxonomy" id="2591691"/>
    <lineage>
        <taxon>Eukaryota</taxon>
        <taxon>Fungi</taxon>
        <taxon>Dikarya</taxon>
        <taxon>Basidiomycota</taxon>
        <taxon>Agaricomycotina</taxon>
        <taxon>Tremellomycetes</taxon>
        <taxon>Tremellales</taxon>
        <taxon>Cryptococcaceae</taxon>
        <taxon>Cryptococcus</taxon>
    </lineage>
</organism>
<keyword evidence="6" id="KW-1185">Reference proteome</keyword>
<evidence type="ECO:0000259" key="4">
    <source>
        <dbReference type="Pfam" id="PF05368"/>
    </source>
</evidence>
<keyword evidence="2" id="KW-0521">NADP</keyword>
<dbReference type="InterPro" id="IPR051164">
    <property type="entry name" value="NmrA-like_oxidored"/>
</dbReference>
<reference evidence="5 6" key="1">
    <citation type="submission" date="2017-05" db="EMBL/GenBank/DDBJ databases">
        <title>The Genome Sequence of Tsuchiyaea wingfieldii DSM 27421.</title>
        <authorList>
            <person name="Cuomo C."/>
            <person name="Passer A."/>
            <person name="Billmyre B."/>
            <person name="Heitman J."/>
        </authorList>
    </citation>
    <scope>NUCLEOTIDE SEQUENCE [LARGE SCALE GENOMIC DNA]</scope>
    <source>
        <strain evidence="5 6">DSM 27421</strain>
    </source>
</reference>
<dbReference type="SUPFAM" id="SSF51735">
    <property type="entry name" value="NAD(P)-binding Rossmann-fold domains"/>
    <property type="match status" value="1"/>
</dbReference>
<gene>
    <name evidence="5" type="ORF">B9479_005024</name>
</gene>
<evidence type="ECO:0000256" key="3">
    <source>
        <dbReference type="ARBA" id="ARBA00023002"/>
    </source>
</evidence>
<dbReference type="AlphaFoldDB" id="A0A5D3AUH1"/>